<organism evidence="1 2">
    <name type="scientific">Solanum commersonii</name>
    <name type="common">Commerson's wild potato</name>
    <name type="synonym">Commerson's nightshade</name>
    <dbReference type="NCBI Taxonomy" id="4109"/>
    <lineage>
        <taxon>Eukaryota</taxon>
        <taxon>Viridiplantae</taxon>
        <taxon>Streptophyta</taxon>
        <taxon>Embryophyta</taxon>
        <taxon>Tracheophyta</taxon>
        <taxon>Spermatophyta</taxon>
        <taxon>Magnoliopsida</taxon>
        <taxon>eudicotyledons</taxon>
        <taxon>Gunneridae</taxon>
        <taxon>Pentapetalae</taxon>
        <taxon>asterids</taxon>
        <taxon>lamiids</taxon>
        <taxon>Solanales</taxon>
        <taxon>Solanaceae</taxon>
        <taxon>Solanoideae</taxon>
        <taxon>Solaneae</taxon>
        <taxon>Solanum</taxon>
    </lineage>
</organism>
<dbReference type="Proteomes" id="UP000824120">
    <property type="component" value="Chromosome 12"/>
</dbReference>
<proteinExistence type="predicted"/>
<protein>
    <submittedName>
        <fullName evidence="1">Uncharacterized protein</fullName>
    </submittedName>
</protein>
<accession>A0A9J5WAR1</accession>
<name>A0A9J5WAR1_SOLCO</name>
<sequence length="71" mass="8355">MRYNNLGSQIVFEFIASKFPHKFLEGMKNLYINLFKKVEMEDFSKNNVVVGDVVDAHHHQQHHQVPQEDNS</sequence>
<evidence type="ECO:0000313" key="2">
    <source>
        <dbReference type="Proteomes" id="UP000824120"/>
    </source>
</evidence>
<gene>
    <name evidence="1" type="ORF">H5410_062392</name>
</gene>
<evidence type="ECO:0000313" key="1">
    <source>
        <dbReference type="EMBL" id="KAG5572626.1"/>
    </source>
</evidence>
<dbReference type="AlphaFoldDB" id="A0A9J5WAR1"/>
<keyword evidence="2" id="KW-1185">Reference proteome</keyword>
<reference evidence="1 2" key="1">
    <citation type="submission" date="2020-09" db="EMBL/GenBank/DDBJ databases">
        <title>De no assembly of potato wild relative species, Solanum commersonii.</title>
        <authorList>
            <person name="Cho K."/>
        </authorList>
    </citation>
    <scope>NUCLEOTIDE SEQUENCE [LARGE SCALE GENOMIC DNA]</scope>
    <source>
        <strain evidence="1">LZ3.2</strain>
        <tissue evidence="1">Leaf</tissue>
    </source>
</reference>
<dbReference type="EMBL" id="JACXVP010000012">
    <property type="protein sequence ID" value="KAG5572626.1"/>
    <property type="molecule type" value="Genomic_DNA"/>
</dbReference>
<comment type="caution">
    <text evidence="1">The sequence shown here is derived from an EMBL/GenBank/DDBJ whole genome shotgun (WGS) entry which is preliminary data.</text>
</comment>